<proteinExistence type="predicted"/>
<feature type="region of interest" description="Disordered" evidence="1">
    <location>
        <begin position="37"/>
        <end position="86"/>
    </location>
</feature>
<feature type="compositionally biased region" description="Basic and acidic residues" evidence="1">
    <location>
        <begin position="59"/>
        <end position="69"/>
    </location>
</feature>
<evidence type="ECO:0000313" key="3">
    <source>
        <dbReference type="Proteomes" id="UP000593565"/>
    </source>
</evidence>
<feature type="compositionally biased region" description="Basic residues" evidence="1">
    <location>
        <begin position="223"/>
        <end position="233"/>
    </location>
</feature>
<organism evidence="2 3">
    <name type="scientific">Ameiurus melas</name>
    <name type="common">Black bullhead</name>
    <name type="synonym">Silurus melas</name>
    <dbReference type="NCBI Taxonomy" id="219545"/>
    <lineage>
        <taxon>Eukaryota</taxon>
        <taxon>Metazoa</taxon>
        <taxon>Chordata</taxon>
        <taxon>Craniata</taxon>
        <taxon>Vertebrata</taxon>
        <taxon>Euteleostomi</taxon>
        <taxon>Actinopterygii</taxon>
        <taxon>Neopterygii</taxon>
        <taxon>Teleostei</taxon>
        <taxon>Ostariophysi</taxon>
        <taxon>Siluriformes</taxon>
        <taxon>Ictaluridae</taxon>
        <taxon>Ameiurus</taxon>
    </lineage>
</organism>
<feature type="compositionally biased region" description="Polar residues" evidence="1">
    <location>
        <begin position="392"/>
        <end position="416"/>
    </location>
</feature>
<dbReference type="PANTHER" id="PTHR47282:SF1">
    <property type="entry name" value="PGC-1 AND ERR-INDUCED REGULATOR IN MUSCLE PROTEIN 1"/>
    <property type="match status" value="1"/>
</dbReference>
<keyword evidence="3" id="KW-1185">Reference proteome</keyword>
<name>A0A7J6A8L7_AMEME</name>
<feature type="region of interest" description="Disordered" evidence="1">
    <location>
        <begin position="440"/>
        <end position="477"/>
    </location>
</feature>
<accession>A0A7J6A8L7</accession>
<dbReference type="PANTHER" id="PTHR47282">
    <property type="entry name" value="PGC-1 AND ERR-INDUCED REGULATOR IN MUSCLE PROTEIN 1"/>
    <property type="match status" value="1"/>
</dbReference>
<dbReference type="GO" id="GO:0014850">
    <property type="term" value="P:response to muscle activity"/>
    <property type="evidence" value="ECO:0007669"/>
    <property type="project" value="TreeGrafter"/>
</dbReference>
<dbReference type="OrthoDB" id="8943218at2759"/>
<feature type="region of interest" description="Disordered" evidence="1">
    <location>
        <begin position="536"/>
        <end position="572"/>
    </location>
</feature>
<feature type="region of interest" description="Disordered" evidence="1">
    <location>
        <begin position="213"/>
        <end position="233"/>
    </location>
</feature>
<dbReference type="Proteomes" id="UP000593565">
    <property type="component" value="Unassembled WGS sequence"/>
</dbReference>
<reference evidence="2 3" key="1">
    <citation type="submission" date="2020-02" db="EMBL/GenBank/DDBJ databases">
        <title>A chromosome-scale genome assembly of the black bullhead catfish (Ameiurus melas).</title>
        <authorList>
            <person name="Wen M."/>
            <person name="Zham M."/>
            <person name="Cabau C."/>
            <person name="Klopp C."/>
            <person name="Donnadieu C."/>
            <person name="Roques C."/>
            <person name="Bouchez O."/>
            <person name="Lampietro C."/>
            <person name="Jouanno E."/>
            <person name="Herpin A."/>
            <person name="Louis A."/>
            <person name="Berthelot C."/>
            <person name="Parey E."/>
            <person name="Roest-Crollius H."/>
            <person name="Braasch I."/>
            <person name="Postlethwait J."/>
            <person name="Robinson-Rechavi M."/>
            <person name="Echchiki A."/>
            <person name="Begum T."/>
            <person name="Montfort J."/>
            <person name="Schartl M."/>
            <person name="Bobe J."/>
            <person name="Guiguen Y."/>
        </authorList>
    </citation>
    <scope>NUCLEOTIDE SEQUENCE [LARGE SCALE GENOMIC DNA]</scope>
    <source>
        <strain evidence="2">M_S1</strain>
        <tissue evidence="2">Blood</tissue>
    </source>
</reference>
<evidence type="ECO:0008006" key="4">
    <source>
        <dbReference type="Google" id="ProtNLM"/>
    </source>
</evidence>
<evidence type="ECO:0000256" key="1">
    <source>
        <dbReference type="SAM" id="MobiDB-lite"/>
    </source>
</evidence>
<dbReference type="GO" id="GO:0005737">
    <property type="term" value="C:cytoplasm"/>
    <property type="evidence" value="ECO:0007669"/>
    <property type="project" value="TreeGrafter"/>
</dbReference>
<dbReference type="AlphaFoldDB" id="A0A7J6A8L7"/>
<dbReference type="EMBL" id="JAAGNN010000016">
    <property type="protein sequence ID" value="KAF4079214.1"/>
    <property type="molecule type" value="Genomic_DNA"/>
</dbReference>
<feature type="region of interest" description="Disordered" evidence="1">
    <location>
        <begin position="392"/>
        <end position="426"/>
    </location>
</feature>
<dbReference type="GO" id="GO:0006355">
    <property type="term" value="P:regulation of DNA-templated transcription"/>
    <property type="evidence" value="ECO:0007669"/>
    <property type="project" value="InterPro"/>
</dbReference>
<gene>
    <name evidence="2" type="ORF">AMELA_G00190420</name>
</gene>
<evidence type="ECO:0000313" key="2">
    <source>
        <dbReference type="EMBL" id="KAF4079214.1"/>
    </source>
</evidence>
<comment type="caution">
    <text evidence="2">The sequence shown here is derived from an EMBL/GenBank/DDBJ whole genome shotgun (WGS) entry which is preliminary data.</text>
</comment>
<dbReference type="InterPro" id="IPR043442">
    <property type="entry name" value="Perm1"/>
</dbReference>
<dbReference type="GO" id="GO:0005634">
    <property type="term" value="C:nucleus"/>
    <property type="evidence" value="ECO:0007669"/>
    <property type="project" value="TreeGrafter"/>
</dbReference>
<feature type="compositionally biased region" description="Basic and acidic residues" evidence="1">
    <location>
        <begin position="556"/>
        <end position="569"/>
    </location>
</feature>
<protein>
    <recommendedName>
        <fullName evidence="4">PGC-1 and ERR-induced regulator in muscle protein 1</fullName>
    </recommendedName>
</protein>
<sequence>MDDLEHSVVIAERDWESFYEESEECSIQQAWLASLDDSGFSDTDDEKNSTQEPVFDLQIKPDKPNKEPDATAVTQSEDDDCKDKNPSEELRCLSYTTDKERSTDQTAEISLNDVSTACACLTSDSSVSVNNGNFTNPQHTDFIKDNNIKDFRKHNKSHSQDKSCQAIGEPITSFPCIQDAEHVGSSEGETTLKVSESLTTPKKEKERWFVTVNDSPGMPRVKSGQKKARKKKTSRKLLQESIVTEKQCSISNNKKDEEGEAMKDEQILQNEFMQALQTYSESIYFNPCPNHFSEEVILGSCNNQEVVSSPMKEPEKEAFEKSSIPQINCTSEASSFVAEEENIICALNFKCKDNSDVPTETLENNPIASVISPYPLILTDSTQLQSESLVNEQSIANKPKSNTQVTTTDHSMTNNLSHKDPEDAQDNGSRLILEACSTTSPLEKLQEQEYPTQMQEELKLPSQDTQNQKQSQKESLEAAVDPNCPIYALSSFWDEVEKLTINDILQLRSTHNRSPMSGSVITEDSDVHLEDKGLLTSKQDSAQESGLMDDSADSDYFTHVDESKPDRSSCELSNLSDFDEEFRQILNRSGSPNPEPQQVKEQTENVKSTYIPGHEFDPNNANESLNIIKKSHQDRIPHYLYPSIEVQSLFFSSTQDSNGNPFKLEVIRKTPVLLFDNTADNQSILSCSEILTKDINGAGSSDRLSSTVISFPFAENLSVCEMYDDFFSDFEVGNFLFPSTQDKTVPIFSVSRSVVRDLVFPVVEELEFDPDFKEDNTQIRDRTCFGSQPEMSTSPPGMPNLCFSMSQRGNWSSLFSLRRIRFIGKGSTWHHKVSSWIFPKEYVSRAQQIAPPMQMENNSLLQLAEPQKHAVFISKDFIFSIKQADMCLVCIAFASWVLKSSNSQSTDMWKTALLANVSAVSAIQYLRKYGRGQI</sequence>